<accession>A0A5B7D6Y6</accession>
<evidence type="ECO:0000313" key="1">
    <source>
        <dbReference type="EMBL" id="MPC17058.1"/>
    </source>
</evidence>
<name>A0A5B7D6Y6_PORTR</name>
<protein>
    <submittedName>
        <fullName evidence="1">Uncharacterized protein</fullName>
    </submittedName>
</protein>
<dbReference type="Proteomes" id="UP000324222">
    <property type="component" value="Unassembled WGS sequence"/>
</dbReference>
<sequence length="149" mass="16285">MLRVASGLTANFPHLLPLLLPHSLSNSLHLFLFLPSPPTTICSHSSSSSMSTAKCRGDLHCIMACVGPSLDRSCPCECTRLRWLVSWCPVTSAAPDSHTAQVAEAVDVASVVGSQRFITTSPRPFQKHLRVRLDLRLVVLRVRDQDAGR</sequence>
<comment type="caution">
    <text evidence="1">The sequence shown here is derived from an EMBL/GenBank/DDBJ whole genome shotgun (WGS) entry which is preliminary data.</text>
</comment>
<proteinExistence type="predicted"/>
<organism evidence="1 2">
    <name type="scientific">Portunus trituberculatus</name>
    <name type="common">Swimming crab</name>
    <name type="synonym">Neptunus trituberculatus</name>
    <dbReference type="NCBI Taxonomy" id="210409"/>
    <lineage>
        <taxon>Eukaryota</taxon>
        <taxon>Metazoa</taxon>
        <taxon>Ecdysozoa</taxon>
        <taxon>Arthropoda</taxon>
        <taxon>Crustacea</taxon>
        <taxon>Multicrustacea</taxon>
        <taxon>Malacostraca</taxon>
        <taxon>Eumalacostraca</taxon>
        <taxon>Eucarida</taxon>
        <taxon>Decapoda</taxon>
        <taxon>Pleocyemata</taxon>
        <taxon>Brachyura</taxon>
        <taxon>Eubrachyura</taxon>
        <taxon>Portunoidea</taxon>
        <taxon>Portunidae</taxon>
        <taxon>Portuninae</taxon>
        <taxon>Portunus</taxon>
    </lineage>
</organism>
<dbReference type="AlphaFoldDB" id="A0A5B7D6Y6"/>
<gene>
    <name evidence="1" type="ORF">E2C01_009904</name>
</gene>
<reference evidence="1 2" key="1">
    <citation type="submission" date="2019-05" db="EMBL/GenBank/DDBJ databases">
        <title>Another draft genome of Portunus trituberculatus and its Hox gene families provides insights of decapod evolution.</title>
        <authorList>
            <person name="Jeong J.-H."/>
            <person name="Song I."/>
            <person name="Kim S."/>
            <person name="Choi T."/>
            <person name="Kim D."/>
            <person name="Ryu S."/>
            <person name="Kim W."/>
        </authorList>
    </citation>
    <scope>NUCLEOTIDE SEQUENCE [LARGE SCALE GENOMIC DNA]</scope>
    <source>
        <tissue evidence="1">Muscle</tissue>
    </source>
</reference>
<keyword evidence="2" id="KW-1185">Reference proteome</keyword>
<dbReference type="EMBL" id="VSRR010000556">
    <property type="protein sequence ID" value="MPC17058.1"/>
    <property type="molecule type" value="Genomic_DNA"/>
</dbReference>
<evidence type="ECO:0000313" key="2">
    <source>
        <dbReference type="Proteomes" id="UP000324222"/>
    </source>
</evidence>